<keyword evidence="1" id="KW-0472">Membrane</keyword>
<dbReference type="Proteomes" id="UP001363460">
    <property type="component" value="Chromosome"/>
</dbReference>
<gene>
    <name evidence="2" type="ORF">V8J38_11230</name>
</gene>
<organism evidence="2 3">
    <name type="scientific">Brevundimonas olei</name>
    <dbReference type="NCBI Taxonomy" id="657642"/>
    <lineage>
        <taxon>Bacteria</taxon>
        <taxon>Pseudomonadati</taxon>
        <taxon>Pseudomonadota</taxon>
        <taxon>Alphaproteobacteria</taxon>
        <taxon>Caulobacterales</taxon>
        <taxon>Caulobacteraceae</taxon>
        <taxon>Brevundimonas</taxon>
    </lineage>
</organism>
<evidence type="ECO:0000313" key="3">
    <source>
        <dbReference type="Proteomes" id="UP001363460"/>
    </source>
</evidence>
<keyword evidence="1" id="KW-0812">Transmembrane</keyword>
<evidence type="ECO:0000256" key="1">
    <source>
        <dbReference type="SAM" id="Phobius"/>
    </source>
</evidence>
<accession>A0ABZ2IDX5</accession>
<keyword evidence="3" id="KW-1185">Reference proteome</keyword>
<dbReference type="RefSeq" id="WP_338575741.1">
    <property type="nucleotide sequence ID" value="NZ_CP146369.1"/>
</dbReference>
<keyword evidence="1" id="KW-1133">Transmembrane helix</keyword>
<reference evidence="2 3" key="1">
    <citation type="submission" date="2024-02" db="EMBL/GenBank/DDBJ databases">
        <title>Distribution and functional of Brevundimonas-related endobacteria within Verticillium dahliae.</title>
        <authorList>
            <person name="Zeng H."/>
        </authorList>
    </citation>
    <scope>NUCLEOTIDE SEQUENCE [LARGE SCALE GENOMIC DNA]</scope>
    <source>
        <strain evidence="2 3">TRM 44200</strain>
    </source>
</reference>
<name>A0ABZ2IDX5_9CAUL</name>
<protein>
    <submittedName>
        <fullName evidence="2">Uncharacterized protein</fullName>
    </submittedName>
</protein>
<sequence length="73" mass="8097">MTEAKKLNWSMVGVIIALIMQAAALIFWGGGLNQRVSALEKVVAPLSDGTLARLDERTKAMKEQLDRIEREGR</sequence>
<dbReference type="EMBL" id="CP146369">
    <property type="protein sequence ID" value="WWT53826.1"/>
    <property type="molecule type" value="Genomic_DNA"/>
</dbReference>
<proteinExistence type="predicted"/>
<evidence type="ECO:0000313" key="2">
    <source>
        <dbReference type="EMBL" id="WWT53826.1"/>
    </source>
</evidence>
<feature type="transmembrane region" description="Helical" evidence="1">
    <location>
        <begin position="7"/>
        <end position="28"/>
    </location>
</feature>